<dbReference type="Pfam" id="PF00697">
    <property type="entry name" value="PRAI"/>
    <property type="match status" value="1"/>
</dbReference>
<evidence type="ECO:0000256" key="9">
    <source>
        <dbReference type="HAMAP-Rule" id="MF_00135"/>
    </source>
</evidence>
<evidence type="ECO:0000256" key="2">
    <source>
        <dbReference type="ARBA" id="ARBA00004664"/>
    </source>
</evidence>
<evidence type="ECO:0000313" key="11">
    <source>
        <dbReference type="EMBL" id="MCA5004557.1"/>
    </source>
</evidence>
<comment type="similarity">
    <text evidence="9">Belongs to the TrpF family.</text>
</comment>
<dbReference type="CDD" id="cd00405">
    <property type="entry name" value="PRAI"/>
    <property type="match status" value="1"/>
</dbReference>
<dbReference type="SUPFAM" id="SSF51366">
    <property type="entry name" value="Ribulose-phoshate binding barrel"/>
    <property type="match status" value="1"/>
</dbReference>
<evidence type="ECO:0000256" key="4">
    <source>
        <dbReference type="ARBA" id="ARBA00022272"/>
    </source>
</evidence>
<evidence type="ECO:0000259" key="10">
    <source>
        <dbReference type="Pfam" id="PF00697"/>
    </source>
</evidence>
<evidence type="ECO:0000256" key="7">
    <source>
        <dbReference type="ARBA" id="ARBA00023141"/>
    </source>
</evidence>
<evidence type="ECO:0000256" key="5">
    <source>
        <dbReference type="ARBA" id="ARBA00022605"/>
    </source>
</evidence>
<dbReference type="EMBL" id="JADEYP010000006">
    <property type="protein sequence ID" value="MCA5004557.1"/>
    <property type="molecule type" value="Genomic_DNA"/>
</dbReference>
<dbReference type="PANTHER" id="PTHR42894:SF1">
    <property type="entry name" value="N-(5'-PHOSPHORIBOSYL)ANTHRANILATE ISOMERASE"/>
    <property type="match status" value="1"/>
</dbReference>
<keyword evidence="5 9" id="KW-0028">Amino-acid biosynthesis</keyword>
<comment type="caution">
    <text evidence="11">The sequence shown here is derived from an EMBL/GenBank/DDBJ whole genome shotgun (WGS) entry which is preliminary data.</text>
</comment>
<dbReference type="InterPro" id="IPR044643">
    <property type="entry name" value="TrpF_fam"/>
</dbReference>
<dbReference type="Gene3D" id="3.20.20.70">
    <property type="entry name" value="Aldolase class I"/>
    <property type="match status" value="1"/>
</dbReference>
<accession>A0ABS7Z4T3</accession>
<protein>
    <recommendedName>
        <fullName evidence="4 9">N-(5'-phosphoribosyl)anthranilate isomerase</fullName>
        <shortName evidence="9">PRAI</shortName>
        <ecNumber evidence="3 9">5.3.1.24</ecNumber>
    </recommendedName>
</protein>
<sequence length="206" mass="23722">MNKELKIKVCGMRDVENIQQLLKLPVDYIGFIFYSKSARFVTERLAISFPSTIKKVGVFVNASKEEIITKIKEFDLQVVQMHGDESPEFCQEIKDLSIETFKAFGIDDDFNWESISAYEGKVDYFLFDTKSKQYGGTGQTFDWEKLKDYPYDTPYWLSGGISLENIEEAANYKDNKLYGLDLNSKFELEPALKNTDSLTQAFSILK</sequence>
<evidence type="ECO:0000256" key="1">
    <source>
        <dbReference type="ARBA" id="ARBA00001164"/>
    </source>
</evidence>
<dbReference type="InterPro" id="IPR001240">
    <property type="entry name" value="PRAI_dom"/>
</dbReference>
<keyword evidence="7 9" id="KW-0057">Aromatic amino acid biosynthesis</keyword>
<evidence type="ECO:0000256" key="8">
    <source>
        <dbReference type="ARBA" id="ARBA00023235"/>
    </source>
</evidence>
<dbReference type="EC" id="5.3.1.24" evidence="3 9"/>
<keyword evidence="6 9" id="KW-0822">Tryptophan biosynthesis</keyword>
<evidence type="ECO:0000256" key="3">
    <source>
        <dbReference type="ARBA" id="ARBA00012572"/>
    </source>
</evidence>
<gene>
    <name evidence="9" type="primary">trpF</name>
    <name evidence="11" type="ORF">IPZ78_05240</name>
</gene>
<dbReference type="PANTHER" id="PTHR42894">
    <property type="entry name" value="N-(5'-PHOSPHORIBOSYL)ANTHRANILATE ISOMERASE"/>
    <property type="match status" value="1"/>
</dbReference>
<evidence type="ECO:0000313" key="12">
    <source>
        <dbReference type="Proteomes" id="UP001165302"/>
    </source>
</evidence>
<feature type="domain" description="N-(5'phosphoribosyl) anthranilate isomerase (PRAI)" evidence="10">
    <location>
        <begin position="8"/>
        <end position="196"/>
    </location>
</feature>
<comment type="pathway">
    <text evidence="2 9">Amino-acid biosynthesis; L-tryptophan biosynthesis; L-tryptophan from chorismate: step 3/5.</text>
</comment>
<keyword evidence="8 9" id="KW-0413">Isomerase</keyword>
<organism evidence="11 12">
    <name type="scientific">Sphingobacterium bovistauri</name>
    <dbReference type="NCBI Taxonomy" id="2781959"/>
    <lineage>
        <taxon>Bacteria</taxon>
        <taxon>Pseudomonadati</taxon>
        <taxon>Bacteroidota</taxon>
        <taxon>Sphingobacteriia</taxon>
        <taxon>Sphingobacteriales</taxon>
        <taxon>Sphingobacteriaceae</taxon>
        <taxon>Sphingobacterium</taxon>
    </lineage>
</organism>
<keyword evidence="12" id="KW-1185">Reference proteome</keyword>
<dbReference type="GO" id="GO:0016853">
    <property type="term" value="F:isomerase activity"/>
    <property type="evidence" value="ECO:0007669"/>
    <property type="project" value="UniProtKB-KW"/>
</dbReference>
<proteinExistence type="inferred from homology"/>
<evidence type="ECO:0000256" key="6">
    <source>
        <dbReference type="ARBA" id="ARBA00022822"/>
    </source>
</evidence>
<dbReference type="Proteomes" id="UP001165302">
    <property type="component" value="Unassembled WGS sequence"/>
</dbReference>
<comment type="catalytic activity">
    <reaction evidence="1 9">
        <text>N-(5-phospho-beta-D-ribosyl)anthranilate = 1-(2-carboxyphenylamino)-1-deoxy-D-ribulose 5-phosphate</text>
        <dbReference type="Rhea" id="RHEA:21540"/>
        <dbReference type="ChEBI" id="CHEBI:18277"/>
        <dbReference type="ChEBI" id="CHEBI:58613"/>
        <dbReference type="EC" id="5.3.1.24"/>
    </reaction>
</comment>
<reference evidence="11" key="1">
    <citation type="submission" date="2020-10" db="EMBL/GenBank/DDBJ databases">
        <authorList>
            <person name="Lu T."/>
            <person name="Wang Q."/>
            <person name="Han X."/>
        </authorList>
    </citation>
    <scope>NUCLEOTIDE SEQUENCE</scope>
    <source>
        <strain evidence="11">WQ 366</strain>
    </source>
</reference>
<name>A0ABS7Z4T3_9SPHI</name>
<dbReference type="InterPro" id="IPR013785">
    <property type="entry name" value="Aldolase_TIM"/>
</dbReference>
<dbReference type="InterPro" id="IPR011060">
    <property type="entry name" value="RibuloseP-bd_barrel"/>
</dbReference>
<dbReference type="HAMAP" id="MF_00135">
    <property type="entry name" value="PRAI"/>
    <property type="match status" value="1"/>
</dbReference>